<dbReference type="AlphaFoldDB" id="A0A318S3U0"/>
<protein>
    <recommendedName>
        <fullName evidence="3">Beta-lactamase</fullName>
    </recommendedName>
</protein>
<dbReference type="EMBL" id="QJSX01000010">
    <property type="protein sequence ID" value="PYE53069.1"/>
    <property type="molecule type" value="Genomic_DNA"/>
</dbReference>
<dbReference type="InterPro" id="IPR012338">
    <property type="entry name" value="Beta-lactam/transpept-like"/>
</dbReference>
<evidence type="ECO:0000313" key="2">
    <source>
        <dbReference type="Proteomes" id="UP000248326"/>
    </source>
</evidence>
<evidence type="ECO:0000313" key="1">
    <source>
        <dbReference type="EMBL" id="PYE53069.1"/>
    </source>
</evidence>
<proteinExistence type="predicted"/>
<accession>A0A318S3U0</accession>
<gene>
    <name evidence="1" type="ORF">DES52_11052</name>
</gene>
<keyword evidence="2" id="KW-1185">Reference proteome</keyword>
<name>A0A318S3U0_9DEIO</name>
<evidence type="ECO:0008006" key="3">
    <source>
        <dbReference type="Google" id="ProtNLM"/>
    </source>
</evidence>
<comment type="caution">
    <text evidence="1">The sequence shown here is derived from an EMBL/GenBank/DDBJ whole genome shotgun (WGS) entry which is preliminary data.</text>
</comment>
<dbReference type="Proteomes" id="UP000248326">
    <property type="component" value="Unassembled WGS sequence"/>
</dbReference>
<sequence length="175" mass="19761">MGLTWNVALVNGVQVVSHAGSMGGQTAVLALIPKLGMAFASMTNAAGGMEMNRALLEWFSQHVLHDEPQEPAWLTLRQDELVEYEGRYQVPGDRHSFRVTAHEGGLLFAFERGAGREVFDASDLWPPTRFVFHAQDRVTVRDWILKGMRFDFLRVDGLVHYLRAFSRIMVCQQKA</sequence>
<dbReference type="SUPFAM" id="SSF56601">
    <property type="entry name" value="beta-lactamase/transpeptidase-like"/>
    <property type="match status" value="1"/>
</dbReference>
<organism evidence="1 2">
    <name type="scientific">Deinococcus yavapaiensis KR-236</name>
    <dbReference type="NCBI Taxonomy" id="694435"/>
    <lineage>
        <taxon>Bacteria</taxon>
        <taxon>Thermotogati</taxon>
        <taxon>Deinococcota</taxon>
        <taxon>Deinococci</taxon>
        <taxon>Deinococcales</taxon>
        <taxon>Deinococcaceae</taxon>
        <taxon>Deinococcus</taxon>
    </lineage>
</organism>
<reference evidence="1 2" key="1">
    <citation type="submission" date="2018-06" db="EMBL/GenBank/DDBJ databases">
        <title>Genomic Encyclopedia of Type Strains, Phase IV (KMG-IV): sequencing the most valuable type-strain genomes for metagenomic binning, comparative biology and taxonomic classification.</title>
        <authorList>
            <person name="Goeker M."/>
        </authorList>
    </citation>
    <scope>NUCLEOTIDE SEQUENCE [LARGE SCALE GENOMIC DNA]</scope>
    <source>
        <strain evidence="1 2">DSM 18048</strain>
    </source>
</reference>